<evidence type="ECO:0000313" key="7">
    <source>
        <dbReference type="Proteomes" id="UP000279908"/>
    </source>
</evidence>
<dbReference type="Proteomes" id="UP000279908">
    <property type="component" value="Unassembled WGS sequence"/>
</dbReference>
<organism evidence="6 7">
    <name type="scientific">Chlorobium phaeovibrioides</name>
    <dbReference type="NCBI Taxonomy" id="1094"/>
    <lineage>
        <taxon>Bacteria</taxon>
        <taxon>Pseudomonadati</taxon>
        <taxon>Chlorobiota</taxon>
        <taxon>Chlorobiia</taxon>
        <taxon>Chlorobiales</taxon>
        <taxon>Chlorobiaceae</taxon>
        <taxon>Chlorobium/Pelodictyon group</taxon>
        <taxon>Chlorobium</taxon>
    </lineage>
</organism>
<feature type="domain" description="6-phosphogluconate dehydrogenase C-terminal" evidence="5">
    <location>
        <begin position="167"/>
        <end position="299"/>
    </location>
</feature>
<gene>
    <name evidence="6" type="primary">gnd</name>
    <name evidence="6" type="ORF">EKD02_07540</name>
</gene>
<comment type="pathway">
    <text evidence="1">Carbohydrate degradation; pentose phosphate pathway.</text>
</comment>
<dbReference type="InterPro" id="IPR006184">
    <property type="entry name" value="6PGdom_BS"/>
</dbReference>
<evidence type="ECO:0000256" key="3">
    <source>
        <dbReference type="ARBA" id="ARBA00023002"/>
    </source>
</evidence>
<dbReference type="InterPro" id="IPR006115">
    <property type="entry name" value="6PGDH_NADP-bd"/>
</dbReference>
<dbReference type="RefSeq" id="WP_126384796.1">
    <property type="nucleotide sequence ID" value="NZ_CP041698.1"/>
</dbReference>
<dbReference type="PRINTS" id="PR00076">
    <property type="entry name" value="6PGDHDRGNASE"/>
</dbReference>
<dbReference type="InterPro" id="IPR006183">
    <property type="entry name" value="Pgluconate_DH"/>
</dbReference>
<dbReference type="SUPFAM" id="SSF48179">
    <property type="entry name" value="6-phosphogluconate dehydrogenase C-terminal domain-like"/>
    <property type="match status" value="1"/>
</dbReference>
<proteinExistence type="inferred from homology"/>
<dbReference type="GO" id="GO:0006098">
    <property type="term" value="P:pentose-phosphate shunt"/>
    <property type="evidence" value="ECO:0007669"/>
    <property type="project" value="InterPro"/>
</dbReference>
<evidence type="ECO:0000256" key="4">
    <source>
        <dbReference type="ARBA" id="ARBA00023064"/>
    </source>
</evidence>
<dbReference type="Pfam" id="PF03446">
    <property type="entry name" value="NAD_binding_2"/>
    <property type="match status" value="1"/>
</dbReference>
<sequence>MQAGFIGLGKMGFNMALQLLEHGHELVVFDLTEQAVSRMEEAGAIPADSVADLASRLSSPRVIWLMVPAGDAVDATIRDLLTQLQEGDIVVDGGNSRYQDSRRRAVELAGVGIRFLDVGTSGGLEGARHGACTMVGGEKDAYLCVEPLLKDLCVPGGYGYMGSSGAGHYAKMVHNGIEYGMMQAIGEGFELMQAGEFGFDMEEVSRVWANGSVIRSWLMDLARQAFQKDGSLGYLEGTIADSGEGRWTVEAALERDVSVPVIASALFRRYRSRSDNNFSDRVVAALRHEFGGHGFHPPQ</sequence>
<dbReference type="SUPFAM" id="SSF51735">
    <property type="entry name" value="NAD(P)-binding Rossmann-fold domains"/>
    <property type="match status" value="1"/>
</dbReference>
<dbReference type="EMBL" id="RXYK01000011">
    <property type="protein sequence ID" value="RTY36962.1"/>
    <property type="molecule type" value="Genomic_DNA"/>
</dbReference>
<dbReference type="GO" id="GO:0050661">
    <property type="term" value="F:NADP binding"/>
    <property type="evidence" value="ECO:0007669"/>
    <property type="project" value="InterPro"/>
</dbReference>
<name>A0A432AUL3_CHLPH</name>
<evidence type="ECO:0000256" key="1">
    <source>
        <dbReference type="ARBA" id="ARBA00004959"/>
    </source>
</evidence>
<evidence type="ECO:0000313" key="6">
    <source>
        <dbReference type="EMBL" id="RTY36962.1"/>
    </source>
</evidence>
<comment type="similarity">
    <text evidence="2">Belongs to the 6-phosphogluconate dehydrogenase family.</text>
</comment>
<dbReference type="Pfam" id="PF00393">
    <property type="entry name" value="6PGD"/>
    <property type="match status" value="1"/>
</dbReference>
<dbReference type="Gene3D" id="3.40.50.720">
    <property type="entry name" value="NAD(P)-binding Rossmann-like Domain"/>
    <property type="match status" value="1"/>
</dbReference>
<comment type="caution">
    <text evidence="6">The sequence shown here is derived from an EMBL/GenBank/DDBJ whole genome shotgun (WGS) entry which is preliminary data.</text>
</comment>
<evidence type="ECO:0000259" key="5">
    <source>
        <dbReference type="SMART" id="SM01350"/>
    </source>
</evidence>
<dbReference type="PROSITE" id="PS00461">
    <property type="entry name" value="6PGD"/>
    <property type="match status" value="1"/>
</dbReference>
<keyword evidence="4" id="KW-0311">Gluconate utilization</keyword>
<evidence type="ECO:0000256" key="2">
    <source>
        <dbReference type="ARBA" id="ARBA00008419"/>
    </source>
</evidence>
<keyword evidence="3" id="KW-0560">Oxidoreductase</keyword>
<dbReference type="InterPro" id="IPR013328">
    <property type="entry name" value="6PGD_dom2"/>
</dbReference>
<accession>A0A432AUL3</accession>
<dbReference type="Gene3D" id="1.10.1040.10">
    <property type="entry name" value="N-(1-d-carboxylethyl)-l-norvaline Dehydrogenase, domain 2"/>
    <property type="match status" value="1"/>
</dbReference>
<reference evidence="6 7" key="1">
    <citation type="submission" date="2018-12" db="EMBL/GenBank/DDBJ databases">
        <authorList>
            <person name="Lunina O.N."/>
            <person name="Grouzdev D.S."/>
            <person name="Gorlenko V.M."/>
            <person name="Savvichev A.S."/>
        </authorList>
    </citation>
    <scope>NUCLEOTIDE SEQUENCE [LARGE SCALE GENOMIC DNA]</scope>
    <source>
        <strain evidence="6 7">BrKhr-17</strain>
    </source>
</reference>
<protein>
    <submittedName>
        <fullName evidence="6">Decarboxylating 6-phosphogluconate dehydrogenase</fullName>
    </submittedName>
</protein>
<dbReference type="SMART" id="SM01350">
    <property type="entry name" value="6PGD"/>
    <property type="match status" value="1"/>
</dbReference>
<dbReference type="PANTHER" id="PTHR11811">
    <property type="entry name" value="6-PHOSPHOGLUCONATE DEHYDROGENASE"/>
    <property type="match status" value="1"/>
</dbReference>
<dbReference type="InterPro" id="IPR008927">
    <property type="entry name" value="6-PGluconate_DH-like_C_sf"/>
</dbReference>
<dbReference type="GO" id="GO:0004616">
    <property type="term" value="F:phosphogluconate dehydrogenase (decarboxylating) activity"/>
    <property type="evidence" value="ECO:0007669"/>
    <property type="project" value="InterPro"/>
</dbReference>
<dbReference type="GO" id="GO:0019521">
    <property type="term" value="P:D-gluconate metabolic process"/>
    <property type="evidence" value="ECO:0007669"/>
    <property type="project" value="UniProtKB-KW"/>
</dbReference>
<dbReference type="InterPro" id="IPR036291">
    <property type="entry name" value="NAD(P)-bd_dom_sf"/>
</dbReference>
<dbReference type="AlphaFoldDB" id="A0A432AUL3"/>
<dbReference type="NCBIfam" id="NF007161">
    <property type="entry name" value="PRK09599.1"/>
    <property type="match status" value="1"/>
</dbReference>
<dbReference type="InterPro" id="IPR006114">
    <property type="entry name" value="6PGDH_C"/>
</dbReference>
<dbReference type="InterPro" id="IPR004849">
    <property type="entry name" value="6DGDH_YqeC"/>
</dbReference>
<dbReference type="NCBIfam" id="TIGR00872">
    <property type="entry name" value="gnd_rel"/>
    <property type="match status" value="1"/>
</dbReference>